<evidence type="ECO:0000313" key="2">
    <source>
        <dbReference type="Proteomes" id="UP000821845"/>
    </source>
</evidence>
<dbReference type="Proteomes" id="UP000821845">
    <property type="component" value="Chromosome 8"/>
</dbReference>
<name>A0ACB7RLK8_HYAAI</name>
<protein>
    <submittedName>
        <fullName evidence="1">Uncharacterized protein</fullName>
    </submittedName>
</protein>
<keyword evidence="2" id="KW-1185">Reference proteome</keyword>
<organism evidence="1 2">
    <name type="scientific">Hyalomma asiaticum</name>
    <name type="common">Tick</name>
    <dbReference type="NCBI Taxonomy" id="266040"/>
    <lineage>
        <taxon>Eukaryota</taxon>
        <taxon>Metazoa</taxon>
        <taxon>Ecdysozoa</taxon>
        <taxon>Arthropoda</taxon>
        <taxon>Chelicerata</taxon>
        <taxon>Arachnida</taxon>
        <taxon>Acari</taxon>
        <taxon>Parasitiformes</taxon>
        <taxon>Ixodida</taxon>
        <taxon>Ixodoidea</taxon>
        <taxon>Ixodidae</taxon>
        <taxon>Hyalomminae</taxon>
        <taxon>Hyalomma</taxon>
    </lineage>
</organism>
<gene>
    <name evidence="1" type="ORF">HPB50_002155</name>
</gene>
<accession>A0ACB7RLK8</accession>
<reference evidence="1" key="1">
    <citation type="submission" date="2020-05" db="EMBL/GenBank/DDBJ databases">
        <title>Large-scale comparative analyses of tick genomes elucidate their genetic diversity and vector capacities.</title>
        <authorList>
            <person name="Jia N."/>
            <person name="Wang J."/>
            <person name="Shi W."/>
            <person name="Du L."/>
            <person name="Sun Y."/>
            <person name="Zhan W."/>
            <person name="Jiang J."/>
            <person name="Wang Q."/>
            <person name="Zhang B."/>
            <person name="Ji P."/>
            <person name="Sakyi L.B."/>
            <person name="Cui X."/>
            <person name="Yuan T."/>
            <person name="Jiang B."/>
            <person name="Yang W."/>
            <person name="Lam T.T.-Y."/>
            <person name="Chang Q."/>
            <person name="Ding S."/>
            <person name="Wang X."/>
            <person name="Zhu J."/>
            <person name="Ruan X."/>
            <person name="Zhao L."/>
            <person name="Wei J."/>
            <person name="Que T."/>
            <person name="Du C."/>
            <person name="Cheng J."/>
            <person name="Dai P."/>
            <person name="Han X."/>
            <person name="Huang E."/>
            <person name="Gao Y."/>
            <person name="Liu J."/>
            <person name="Shao H."/>
            <person name="Ye R."/>
            <person name="Li L."/>
            <person name="Wei W."/>
            <person name="Wang X."/>
            <person name="Wang C."/>
            <person name="Yang T."/>
            <person name="Huo Q."/>
            <person name="Li W."/>
            <person name="Guo W."/>
            <person name="Chen H."/>
            <person name="Zhou L."/>
            <person name="Ni X."/>
            <person name="Tian J."/>
            <person name="Zhou Y."/>
            <person name="Sheng Y."/>
            <person name="Liu T."/>
            <person name="Pan Y."/>
            <person name="Xia L."/>
            <person name="Li J."/>
            <person name="Zhao F."/>
            <person name="Cao W."/>
        </authorList>
    </citation>
    <scope>NUCLEOTIDE SEQUENCE</scope>
    <source>
        <strain evidence="1">Hyas-2018</strain>
    </source>
</reference>
<evidence type="ECO:0000313" key="1">
    <source>
        <dbReference type="EMBL" id="KAH6923533.1"/>
    </source>
</evidence>
<proteinExistence type="predicted"/>
<comment type="caution">
    <text evidence="1">The sequence shown here is derived from an EMBL/GenBank/DDBJ whole genome shotgun (WGS) entry which is preliminary data.</text>
</comment>
<sequence length="541" mass="61604">MEQDEAVIPAEAQAETSHSPTKIPRSLDLESPLPTVQASPWEGDKVKLTPGVVIEKEQWQELVEVPRDSLFVRQMAKALWGIENLRNRSVTGTPCRRYINQVGDTPPPVKRALSPVKLRALKSVIKPEPGAALDVESSVSQFSLNLDALPRNVQLALKEPQPLPPRERRQLVRCITDDMFRVSIRPRRDFIRSVAEAIVRHFPASLEDRGIDGKVLGRGYDSLLKQLENRVENESRRNPRAPLTVTLKTARKHSYGCANWQPLDLQPAQTTDERIQFLKEEGRKALRDINVPLALTHMEATYSEQRSYINSEEPTHNISEMKEEWPLLFHKPFFYRHAYQLLGKDVKVIFEDSLRTIAPLLVKHLHTLPAPRREVLEWILKVELQERRGNQKAKEEATIPLLAAYFKDNAGYMVRVLETLSAGDCVSDVDLRLRVDSSDIHEFLVRWTSFITRDQMKSRKALKGHNFVTSGLREPWVKKVAAYTVIVVTQVQFHGLAHHGGERLFAKAVAAYVLVHPSCQTRHPRQPAAVRELPTGCSRNQ</sequence>
<dbReference type="EMBL" id="CM023488">
    <property type="protein sequence ID" value="KAH6923533.1"/>
    <property type="molecule type" value="Genomic_DNA"/>
</dbReference>